<accession>A0A256FH91</accession>
<dbReference type="OrthoDB" id="3190829at2"/>
<evidence type="ECO:0000256" key="2">
    <source>
        <dbReference type="ARBA" id="ARBA00022679"/>
    </source>
</evidence>
<dbReference type="AlphaFoldDB" id="A0A256FH91"/>
<keyword evidence="1 4" id="KW-0489">Methyltransferase</keyword>
<dbReference type="PANTHER" id="PTHR43191">
    <property type="entry name" value="RRNA METHYLTRANSFERASE 3"/>
    <property type="match status" value="1"/>
</dbReference>
<evidence type="ECO:0000256" key="1">
    <source>
        <dbReference type="ARBA" id="ARBA00022603"/>
    </source>
</evidence>
<dbReference type="EMBL" id="NNRL01000157">
    <property type="protein sequence ID" value="OYR13831.1"/>
    <property type="molecule type" value="Genomic_DNA"/>
</dbReference>
<dbReference type="InterPro" id="IPR001537">
    <property type="entry name" value="SpoU_MeTrfase"/>
</dbReference>
<dbReference type="RefSeq" id="WP_094540123.1">
    <property type="nucleotide sequence ID" value="NZ_JBHEER010000002.1"/>
</dbReference>
<comment type="caution">
    <text evidence="4">The sequence shown here is derived from an EMBL/GenBank/DDBJ whole genome shotgun (WGS) entry which is preliminary data.</text>
</comment>
<keyword evidence="2" id="KW-0808">Transferase</keyword>
<dbReference type="CDD" id="cd18095">
    <property type="entry name" value="SpoU-like_rRNA-MTase"/>
    <property type="match status" value="1"/>
</dbReference>
<evidence type="ECO:0000313" key="4">
    <source>
        <dbReference type="EMBL" id="OYR13831.1"/>
    </source>
</evidence>
<dbReference type="SUPFAM" id="SSF55315">
    <property type="entry name" value="L30e-like"/>
    <property type="match status" value="1"/>
</dbReference>
<dbReference type="Proteomes" id="UP000216478">
    <property type="component" value="Unassembled WGS sequence"/>
</dbReference>
<dbReference type="Gene3D" id="3.40.1280.10">
    <property type="match status" value="1"/>
</dbReference>
<feature type="domain" description="tRNA/rRNA methyltransferase SpoU type" evidence="3">
    <location>
        <begin position="131"/>
        <end position="269"/>
    </location>
</feature>
<sequence>MKEEETGSHGVVVRIFDSGDNRLSPYTNIREKDLVGRQQRFIAEGRVVLNVLFSAQARFETESLLVLENRLNGLKEQFRHLPAGVTVYSVPQSVMDEVAGFHVHRGILAVGRRKAQPTLSEMISRLPETALVVVLCGISNHDNVGSIFRNAAAFEADCVLLDETCCDPLYRKAIRVSVGATLKMPYFHGSAIEEIIGALQSANFDILALSPSSTMSIYQAPNHKRQALLLGTEGEGLPAHLLKQLTGARIPMSKEFDSLNVATASGIALSHFSRFD</sequence>
<evidence type="ECO:0000259" key="3">
    <source>
        <dbReference type="Pfam" id="PF00588"/>
    </source>
</evidence>
<name>A0A256FH91_9HYPH</name>
<dbReference type="GO" id="GO:0032259">
    <property type="term" value="P:methylation"/>
    <property type="evidence" value="ECO:0007669"/>
    <property type="project" value="UniProtKB-KW"/>
</dbReference>
<proteinExistence type="predicted"/>
<dbReference type="GO" id="GO:0006396">
    <property type="term" value="P:RNA processing"/>
    <property type="evidence" value="ECO:0007669"/>
    <property type="project" value="InterPro"/>
</dbReference>
<gene>
    <name evidence="4" type="ORF">CEV33_0629</name>
</gene>
<protein>
    <submittedName>
        <fullName evidence="4">SpoU rRNA Methylase family protein</fullName>
    </submittedName>
</protein>
<dbReference type="PANTHER" id="PTHR43191:SF12">
    <property type="entry name" value="RRNA METHYLASE"/>
    <property type="match status" value="1"/>
</dbReference>
<dbReference type="InterPro" id="IPR029064">
    <property type="entry name" value="Ribosomal_eL30-like_sf"/>
</dbReference>
<dbReference type="InterPro" id="IPR029026">
    <property type="entry name" value="tRNA_m1G_MTases_N"/>
</dbReference>
<dbReference type="InterPro" id="IPR029028">
    <property type="entry name" value="Alpha/beta_knot_MTases"/>
</dbReference>
<dbReference type="SUPFAM" id="SSF75217">
    <property type="entry name" value="alpha/beta knot"/>
    <property type="match status" value="1"/>
</dbReference>
<dbReference type="GO" id="GO:0003723">
    <property type="term" value="F:RNA binding"/>
    <property type="evidence" value="ECO:0007669"/>
    <property type="project" value="InterPro"/>
</dbReference>
<reference evidence="4 5" key="1">
    <citation type="submission" date="2017-07" db="EMBL/GenBank/DDBJ databases">
        <title>Phylogenetic study on the rhizospheric bacterium Ochrobactrum sp. A44.</title>
        <authorList>
            <person name="Krzyzanowska D.M."/>
            <person name="Ossowicki A."/>
            <person name="Rajewska M."/>
            <person name="Maciag T."/>
            <person name="Kaczynski Z."/>
            <person name="Czerwicka M."/>
            <person name="Jafra S."/>
        </authorList>
    </citation>
    <scope>NUCLEOTIDE SEQUENCE [LARGE SCALE GENOMIC DNA]</scope>
    <source>
        <strain evidence="4 5">OgA9a</strain>
    </source>
</reference>
<evidence type="ECO:0000313" key="5">
    <source>
        <dbReference type="Proteomes" id="UP000216478"/>
    </source>
</evidence>
<dbReference type="Pfam" id="PF00588">
    <property type="entry name" value="SpoU_methylase"/>
    <property type="match status" value="1"/>
</dbReference>
<organism evidence="4 5">
    <name type="scientific">Brucella grignonensis</name>
    <dbReference type="NCBI Taxonomy" id="94627"/>
    <lineage>
        <taxon>Bacteria</taxon>
        <taxon>Pseudomonadati</taxon>
        <taxon>Pseudomonadota</taxon>
        <taxon>Alphaproteobacteria</taxon>
        <taxon>Hyphomicrobiales</taxon>
        <taxon>Brucellaceae</taxon>
        <taxon>Brucella/Ochrobactrum group</taxon>
        <taxon>Brucella</taxon>
    </lineage>
</organism>
<keyword evidence="5" id="KW-1185">Reference proteome</keyword>
<dbReference type="GO" id="GO:0008173">
    <property type="term" value="F:RNA methyltransferase activity"/>
    <property type="evidence" value="ECO:0007669"/>
    <property type="project" value="InterPro"/>
</dbReference>
<dbReference type="InterPro" id="IPR051259">
    <property type="entry name" value="rRNA_Methyltransferase"/>
</dbReference>